<evidence type="ECO:0000256" key="2">
    <source>
        <dbReference type="ARBA" id="ARBA00023043"/>
    </source>
</evidence>
<protein>
    <recommendedName>
        <fullName evidence="5">Ankyrin repeat protein</fullName>
    </recommendedName>
</protein>
<dbReference type="SMART" id="SM00248">
    <property type="entry name" value="ANK"/>
    <property type="match status" value="3"/>
</dbReference>
<keyword evidence="2 3" id="KW-0040">ANK repeat</keyword>
<evidence type="ECO:0000313" key="4">
    <source>
        <dbReference type="EMBL" id="BFD46580.1"/>
    </source>
</evidence>
<dbReference type="SUPFAM" id="SSF48403">
    <property type="entry name" value="Ankyrin repeat"/>
    <property type="match status" value="1"/>
</dbReference>
<dbReference type="AlphaFoldDB" id="A0AAT9G9Q3"/>
<dbReference type="EMBL" id="AP029170">
    <property type="protein sequence ID" value="BFD46580.1"/>
    <property type="molecule type" value="Genomic_DNA"/>
</dbReference>
<dbReference type="Pfam" id="PF00023">
    <property type="entry name" value="Ank"/>
    <property type="match status" value="1"/>
</dbReference>
<dbReference type="PANTHER" id="PTHR24198:SF165">
    <property type="entry name" value="ANKYRIN REPEAT-CONTAINING PROTEIN-RELATED"/>
    <property type="match status" value="1"/>
</dbReference>
<dbReference type="Pfam" id="PF12796">
    <property type="entry name" value="Ank_2"/>
    <property type="match status" value="1"/>
</dbReference>
<dbReference type="PANTHER" id="PTHR24198">
    <property type="entry name" value="ANKYRIN REPEAT AND PROTEIN KINASE DOMAIN-CONTAINING PROTEIN"/>
    <property type="match status" value="1"/>
</dbReference>
<evidence type="ECO:0000256" key="1">
    <source>
        <dbReference type="ARBA" id="ARBA00022737"/>
    </source>
</evidence>
<organism evidence="4">
    <name type="scientific">Candidatus Tisiphia endosymbiont of Sergentomyia squamirostris</name>
    <dbReference type="NCBI Taxonomy" id="3113639"/>
    <lineage>
        <taxon>Bacteria</taxon>
        <taxon>Pseudomonadati</taxon>
        <taxon>Pseudomonadota</taxon>
        <taxon>Alphaproteobacteria</taxon>
        <taxon>Rickettsiales</taxon>
        <taxon>Rickettsiaceae</taxon>
        <taxon>Rickettsieae</taxon>
        <taxon>Candidatus Tisiphia</taxon>
    </lineage>
</organism>
<feature type="repeat" description="ANK" evidence="3">
    <location>
        <begin position="169"/>
        <end position="201"/>
    </location>
</feature>
<name>A0AAT9G9Q3_9RICK</name>
<evidence type="ECO:0008006" key="5">
    <source>
        <dbReference type="Google" id="ProtNLM"/>
    </source>
</evidence>
<evidence type="ECO:0000256" key="3">
    <source>
        <dbReference type="PROSITE-ProRule" id="PRU00023"/>
    </source>
</evidence>
<dbReference type="InterPro" id="IPR002110">
    <property type="entry name" value="Ankyrin_rpt"/>
</dbReference>
<gene>
    <name evidence="4" type="ORF">DMENIID0002_12260</name>
</gene>
<reference evidence="4" key="1">
    <citation type="submission" date="2024-01" db="EMBL/GenBank/DDBJ databases">
        <title>Sequencing the genomes of a sandfly, Sergentomyia squamirostris, and its two endosymbionts.</title>
        <authorList>
            <person name="Itokawa K."/>
            <person name="Sanjoba C."/>
        </authorList>
    </citation>
    <scope>NUCLEOTIDE SEQUENCE</scope>
    <source>
        <strain evidence="4">RiSSQ</strain>
    </source>
</reference>
<dbReference type="PROSITE" id="PS50088">
    <property type="entry name" value="ANK_REPEAT"/>
    <property type="match status" value="3"/>
</dbReference>
<accession>A0AAT9G9Q3</accession>
<feature type="repeat" description="ANK" evidence="3">
    <location>
        <begin position="93"/>
        <end position="125"/>
    </location>
</feature>
<keyword evidence="1" id="KW-0677">Repeat</keyword>
<feature type="repeat" description="ANK" evidence="3">
    <location>
        <begin position="126"/>
        <end position="149"/>
    </location>
</feature>
<proteinExistence type="predicted"/>
<dbReference type="PROSITE" id="PS50297">
    <property type="entry name" value="ANK_REP_REGION"/>
    <property type="match status" value="2"/>
</dbReference>
<dbReference type="InterPro" id="IPR036770">
    <property type="entry name" value="Ankyrin_rpt-contain_sf"/>
</dbReference>
<sequence length="396" mass="44971">MAKIKITEKERNSYISNKSFLEHVSIHAIRARDDKTLKLLNSRCSSSNSFIKIKPNDLFKELIPLVANDKHEKIVKLIINKGNIDLSQQRDSENATLLDQAACYGATKIVKILLAKGFDPNNQNSYGQTSLHRAVTVNSLETVKLLIKHHTINLNKHPETDLLNIPDQDGNTPLHLSIFHKDYLILTTLRNAGAKQNVENKRGYTYLELYKALTKGRAEVAMPNLQPPEKQENSKFYAGMTSFYKGILSDRNQVEFFVRAINSIKTFLDELSVSSSAKDFAYESLWALAKSYEYYKYKDSEDNNKLQKYIINKAWGDALQFESDLPYPLAELLKNWDSAHLQNNVIKNEEIIAYLASPPKEPRCSTSTQELDFFALSLQGEKVQALGVFGNDESDV</sequence>
<dbReference type="Gene3D" id="1.25.40.20">
    <property type="entry name" value="Ankyrin repeat-containing domain"/>
    <property type="match status" value="2"/>
</dbReference>